<name>A0A9P7FJH3_9AGAM</name>
<gene>
    <name evidence="1" type="ORF">F5147DRAFT_4379</name>
</gene>
<dbReference type="Proteomes" id="UP000823399">
    <property type="component" value="Unassembled WGS sequence"/>
</dbReference>
<dbReference type="EMBL" id="JABBWM010000001">
    <property type="protein sequence ID" value="KAG2120615.1"/>
    <property type="molecule type" value="Genomic_DNA"/>
</dbReference>
<sequence>MYLGLWAVGTLHSTATLSIQRVSTVCMSSGSCTVSIFSSPATATLAKQAVFFSTFISSNPNLTVHPKRIPAYSITFSIWIQVLSHTCPLLSLQN</sequence>
<organism evidence="1 2">
    <name type="scientific">Suillus discolor</name>
    <dbReference type="NCBI Taxonomy" id="1912936"/>
    <lineage>
        <taxon>Eukaryota</taxon>
        <taxon>Fungi</taxon>
        <taxon>Dikarya</taxon>
        <taxon>Basidiomycota</taxon>
        <taxon>Agaricomycotina</taxon>
        <taxon>Agaricomycetes</taxon>
        <taxon>Agaricomycetidae</taxon>
        <taxon>Boletales</taxon>
        <taxon>Suillineae</taxon>
        <taxon>Suillaceae</taxon>
        <taxon>Suillus</taxon>
    </lineage>
</organism>
<keyword evidence="2" id="KW-1185">Reference proteome</keyword>
<dbReference type="RefSeq" id="XP_041299991.1">
    <property type="nucleotide sequence ID" value="XM_041429861.1"/>
</dbReference>
<dbReference type="AlphaFoldDB" id="A0A9P7FJH3"/>
<proteinExistence type="predicted"/>
<evidence type="ECO:0000313" key="1">
    <source>
        <dbReference type="EMBL" id="KAG2120615.1"/>
    </source>
</evidence>
<evidence type="ECO:0000313" key="2">
    <source>
        <dbReference type="Proteomes" id="UP000823399"/>
    </source>
</evidence>
<dbReference type="OrthoDB" id="3251307at2759"/>
<comment type="caution">
    <text evidence="1">The sequence shown here is derived from an EMBL/GenBank/DDBJ whole genome shotgun (WGS) entry which is preliminary data.</text>
</comment>
<protein>
    <submittedName>
        <fullName evidence="1">Uncharacterized protein</fullName>
    </submittedName>
</protein>
<accession>A0A9P7FJH3</accession>
<reference evidence="1" key="1">
    <citation type="journal article" date="2020" name="New Phytol.">
        <title>Comparative genomics reveals dynamic genome evolution in host specialist ectomycorrhizal fungi.</title>
        <authorList>
            <person name="Lofgren L.A."/>
            <person name="Nguyen N.H."/>
            <person name="Vilgalys R."/>
            <person name="Ruytinx J."/>
            <person name="Liao H.L."/>
            <person name="Branco S."/>
            <person name="Kuo A."/>
            <person name="LaButti K."/>
            <person name="Lipzen A."/>
            <person name="Andreopoulos W."/>
            <person name="Pangilinan J."/>
            <person name="Riley R."/>
            <person name="Hundley H."/>
            <person name="Na H."/>
            <person name="Barry K."/>
            <person name="Grigoriev I.V."/>
            <person name="Stajich J.E."/>
            <person name="Kennedy P.G."/>
        </authorList>
    </citation>
    <scope>NUCLEOTIDE SEQUENCE</scope>
    <source>
        <strain evidence="1">FC423</strain>
    </source>
</reference>
<dbReference type="GeneID" id="64692120"/>